<evidence type="ECO:0000256" key="1">
    <source>
        <dbReference type="SAM" id="Phobius"/>
    </source>
</evidence>
<protein>
    <submittedName>
        <fullName evidence="2">Uncharacterized protein</fullName>
    </submittedName>
</protein>
<evidence type="ECO:0000313" key="2">
    <source>
        <dbReference type="EMBL" id="CAI2385723.1"/>
    </source>
</evidence>
<evidence type="ECO:0000313" key="3">
    <source>
        <dbReference type="Proteomes" id="UP001295684"/>
    </source>
</evidence>
<accession>A0AAD1Y5V2</accession>
<reference evidence="2" key="1">
    <citation type="submission" date="2023-07" db="EMBL/GenBank/DDBJ databases">
        <authorList>
            <consortium name="AG Swart"/>
            <person name="Singh M."/>
            <person name="Singh A."/>
            <person name="Seah K."/>
            <person name="Emmerich C."/>
        </authorList>
    </citation>
    <scope>NUCLEOTIDE SEQUENCE</scope>
    <source>
        <strain evidence="2">DP1</strain>
    </source>
</reference>
<dbReference type="AlphaFoldDB" id="A0AAD1Y5V2"/>
<keyword evidence="1" id="KW-1133">Transmembrane helix</keyword>
<organism evidence="2 3">
    <name type="scientific">Euplotes crassus</name>
    <dbReference type="NCBI Taxonomy" id="5936"/>
    <lineage>
        <taxon>Eukaryota</taxon>
        <taxon>Sar</taxon>
        <taxon>Alveolata</taxon>
        <taxon>Ciliophora</taxon>
        <taxon>Intramacronucleata</taxon>
        <taxon>Spirotrichea</taxon>
        <taxon>Hypotrichia</taxon>
        <taxon>Euplotida</taxon>
        <taxon>Euplotidae</taxon>
        <taxon>Moneuplotes</taxon>
    </lineage>
</organism>
<dbReference type="Proteomes" id="UP001295684">
    <property type="component" value="Unassembled WGS sequence"/>
</dbReference>
<dbReference type="EMBL" id="CAMPGE010028172">
    <property type="protein sequence ID" value="CAI2385723.1"/>
    <property type="molecule type" value="Genomic_DNA"/>
</dbReference>
<comment type="caution">
    <text evidence="2">The sequence shown here is derived from an EMBL/GenBank/DDBJ whole genome shotgun (WGS) entry which is preliminary data.</text>
</comment>
<keyword evidence="3" id="KW-1185">Reference proteome</keyword>
<name>A0AAD1Y5V2_EUPCR</name>
<keyword evidence="1" id="KW-0472">Membrane</keyword>
<sequence>MKVRVIFLYMFGLSYLSNFGGCLAKLYVSKSFSIQKDPYLLLGNTSLCHSDPL</sequence>
<feature type="transmembrane region" description="Helical" evidence="1">
    <location>
        <begin position="6"/>
        <end position="28"/>
    </location>
</feature>
<keyword evidence="1" id="KW-0812">Transmembrane</keyword>
<gene>
    <name evidence="2" type="ORF">ECRASSUSDP1_LOCUS27305</name>
</gene>
<proteinExistence type="predicted"/>